<dbReference type="PANTHER" id="PTHR43335:SF3">
    <property type="entry name" value="ABC TRANSPORTER"/>
    <property type="match status" value="1"/>
</dbReference>
<dbReference type="InterPro" id="IPR003593">
    <property type="entry name" value="AAA+_ATPase"/>
</dbReference>
<dbReference type="STRING" id="525904.Tter_1741"/>
<organism evidence="6 7">
    <name type="scientific">Thermobaculum terrenum (strain ATCC BAA-798 / CCMEE 7001 / YNP1)</name>
    <dbReference type="NCBI Taxonomy" id="525904"/>
    <lineage>
        <taxon>Bacteria</taxon>
        <taxon>Bacillati</taxon>
        <taxon>Chloroflexota</taxon>
        <taxon>Chloroflexia</taxon>
        <taxon>Candidatus Thermobaculales</taxon>
        <taxon>Candidatus Thermobaculaceae</taxon>
        <taxon>Thermobaculum</taxon>
    </lineage>
</organism>
<dbReference type="SUPFAM" id="SSF52540">
    <property type="entry name" value="P-loop containing nucleoside triphosphate hydrolases"/>
    <property type="match status" value="1"/>
</dbReference>
<dbReference type="eggNOG" id="COG1131">
    <property type="taxonomic scope" value="Bacteria"/>
</dbReference>
<proteinExistence type="inferred from homology"/>
<evidence type="ECO:0000256" key="1">
    <source>
        <dbReference type="ARBA" id="ARBA00005417"/>
    </source>
</evidence>
<reference evidence="7" key="1">
    <citation type="journal article" date="2010" name="Stand. Genomic Sci.">
        <title>Complete genome sequence of 'Thermobaculum terrenum' type strain (YNP1).</title>
        <authorList>
            <person name="Kiss H."/>
            <person name="Cleland D."/>
            <person name="Lapidus A."/>
            <person name="Lucas S."/>
            <person name="Glavina Del Rio T."/>
            <person name="Nolan M."/>
            <person name="Tice H."/>
            <person name="Han C."/>
            <person name="Goodwin L."/>
            <person name="Pitluck S."/>
            <person name="Liolios K."/>
            <person name="Ivanova N."/>
            <person name="Mavromatis K."/>
            <person name="Ovchinnikova G."/>
            <person name="Pati A."/>
            <person name="Chen A."/>
            <person name="Palaniappan K."/>
            <person name="Land M."/>
            <person name="Hauser L."/>
            <person name="Chang Y."/>
            <person name="Jeffries C."/>
            <person name="Lu M."/>
            <person name="Brettin T."/>
            <person name="Detter J."/>
            <person name="Goker M."/>
            <person name="Tindall B."/>
            <person name="Beck B."/>
            <person name="McDermott T."/>
            <person name="Woyke T."/>
            <person name="Bristow J."/>
            <person name="Eisen J."/>
            <person name="Markowitz V."/>
            <person name="Hugenholtz P."/>
            <person name="Kyrpides N."/>
            <person name="Klenk H."/>
            <person name="Cheng J."/>
        </authorList>
    </citation>
    <scope>NUCLEOTIDE SEQUENCE [LARGE SCALE GENOMIC DNA]</scope>
    <source>
        <strain evidence="7">ATCC BAA-798 / YNP1</strain>
    </source>
</reference>
<keyword evidence="4" id="KW-0067">ATP-binding</keyword>
<keyword evidence="2" id="KW-0813">Transport</keyword>
<dbReference type="GO" id="GO:0016887">
    <property type="term" value="F:ATP hydrolysis activity"/>
    <property type="evidence" value="ECO:0007669"/>
    <property type="project" value="InterPro"/>
</dbReference>
<feature type="domain" description="ABC transporter" evidence="5">
    <location>
        <begin position="6"/>
        <end position="236"/>
    </location>
</feature>
<name>D1CCY2_THET1</name>
<dbReference type="Proteomes" id="UP000000323">
    <property type="component" value="Chromosome 1"/>
</dbReference>
<dbReference type="CDD" id="cd03230">
    <property type="entry name" value="ABC_DR_subfamily_A"/>
    <property type="match status" value="1"/>
</dbReference>
<sequence length="321" mass="36012">MPEAIVQTRGLTKIYGQLRALDNLDLEIEQGSIYGFIGPNGAGKTTCMRILCTLLEPTSGEAWINGLSVRDEPEKIRMHIGYMPDFFGVYGDMKVWEYMDFFARCYKIPQDRIGTLTDELLELVNLQDKKDDYVESLSRGMKQRLCLARTLIHDPDLLVLDEPASGLDPRARIEMRELLKELRSMGKTIMLSSHILTELADVCTHIGIIEKGRLLASGQVDEMIYRLQLQRRIRLVLTGGASGALEVLSSTNDVNDVQIMEPAPQTDEDPATISFGLTSPSNNYSPLIARLIEAGAQIREFVEERGDLEDVFMQVTKGEVQ</sequence>
<dbReference type="Gene3D" id="3.40.50.300">
    <property type="entry name" value="P-loop containing nucleotide triphosphate hydrolases"/>
    <property type="match status" value="1"/>
</dbReference>
<dbReference type="Pfam" id="PF00005">
    <property type="entry name" value="ABC_tran"/>
    <property type="match status" value="1"/>
</dbReference>
<evidence type="ECO:0000256" key="4">
    <source>
        <dbReference type="ARBA" id="ARBA00022840"/>
    </source>
</evidence>
<dbReference type="RefSeq" id="WP_012875681.1">
    <property type="nucleotide sequence ID" value="NC_013525.1"/>
</dbReference>
<dbReference type="PANTHER" id="PTHR43335">
    <property type="entry name" value="ABC TRANSPORTER, ATP-BINDING PROTEIN"/>
    <property type="match status" value="1"/>
</dbReference>
<evidence type="ECO:0000259" key="5">
    <source>
        <dbReference type="PROSITE" id="PS50893"/>
    </source>
</evidence>
<dbReference type="GO" id="GO:0005524">
    <property type="term" value="F:ATP binding"/>
    <property type="evidence" value="ECO:0007669"/>
    <property type="project" value="UniProtKB-KW"/>
</dbReference>
<gene>
    <name evidence="6" type="ordered locus">Tter_1741</name>
</gene>
<dbReference type="EMBL" id="CP001825">
    <property type="protein sequence ID" value="ACZ42647.1"/>
    <property type="molecule type" value="Genomic_DNA"/>
</dbReference>
<accession>D1CCY2</accession>
<dbReference type="InterPro" id="IPR027417">
    <property type="entry name" value="P-loop_NTPase"/>
</dbReference>
<keyword evidence="7" id="KW-1185">Reference proteome</keyword>
<keyword evidence="3" id="KW-0547">Nucleotide-binding</keyword>
<dbReference type="SMART" id="SM00382">
    <property type="entry name" value="AAA"/>
    <property type="match status" value="1"/>
</dbReference>
<dbReference type="KEGG" id="ttr:Tter_1741"/>
<comment type="similarity">
    <text evidence="1">Belongs to the ABC transporter superfamily.</text>
</comment>
<evidence type="ECO:0000313" key="6">
    <source>
        <dbReference type="EMBL" id="ACZ42647.1"/>
    </source>
</evidence>
<dbReference type="AlphaFoldDB" id="D1CCY2"/>
<evidence type="ECO:0000313" key="7">
    <source>
        <dbReference type="Proteomes" id="UP000000323"/>
    </source>
</evidence>
<dbReference type="InterPro" id="IPR003439">
    <property type="entry name" value="ABC_transporter-like_ATP-bd"/>
</dbReference>
<dbReference type="OrthoDB" id="9775135at2"/>
<evidence type="ECO:0000256" key="3">
    <source>
        <dbReference type="ARBA" id="ARBA00022741"/>
    </source>
</evidence>
<protein>
    <submittedName>
        <fullName evidence="6">ABC transporter related protein</fullName>
    </submittedName>
</protein>
<dbReference type="HOGENOM" id="CLU_000604_1_2_0"/>
<evidence type="ECO:0000256" key="2">
    <source>
        <dbReference type="ARBA" id="ARBA00022448"/>
    </source>
</evidence>
<dbReference type="PROSITE" id="PS50893">
    <property type="entry name" value="ABC_TRANSPORTER_2"/>
    <property type="match status" value="1"/>
</dbReference>